<dbReference type="Proteomes" id="UP000482960">
    <property type="component" value="Unassembled WGS sequence"/>
</dbReference>
<sequence>MLRLAATTEAAVETALAALAVRAAACGIRLVRLDGTQARGVAASLPIGVFPT</sequence>
<accession>A0A6V8LRI8</accession>
<reference evidence="1 2" key="1">
    <citation type="submission" date="2020-03" db="EMBL/GenBank/DDBJ databases">
        <title>Whole genome shotgun sequence of Phytohabitans rumicis NBRC 108638.</title>
        <authorList>
            <person name="Komaki H."/>
            <person name="Tamura T."/>
        </authorList>
    </citation>
    <scope>NUCLEOTIDE SEQUENCE [LARGE SCALE GENOMIC DNA]</scope>
    <source>
        <strain evidence="1 2">NBRC 108638</strain>
    </source>
</reference>
<dbReference type="AlphaFoldDB" id="A0A6V8LRI8"/>
<gene>
    <name evidence="1" type="ORF">Prum_089970</name>
</gene>
<name>A0A6V8LRI8_9ACTN</name>
<evidence type="ECO:0000313" key="1">
    <source>
        <dbReference type="EMBL" id="GFJ95355.1"/>
    </source>
</evidence>
<proteinExistence type="predicted"/>
<dbReference type="RefSeq" id="WP_173082909.1">
    <property type="nucleotide sequence ID" value="NZ_BLPG01000001.1"/>
</dbReference>
<keyword evidence="2" id="KW-1185">Reference proteome</keyword>
<reference evidence="1 2" key="2">
    <citation type="submission" date="2020-03" db="EMBL/GenBank/DDBJ databases">
        <authorList>
            <person name="Ichikawa N."/>
            <person name="Kimura A."/>
            <person name="Kitahashi Y."/>
            <person name="Uohara A."/>
        </authorList>
    </citation>
    <scope>NUCLEOTIDE SEQUENCE [LARGE SCALE GENOMIC DNA]</scope>
    <source>
        <strain evidence="1 2">NBRC 108638</strain>
    </source>
</reference>
<dbReference type="EMBL" id="BLPG01000001">
    <property type="protein sequence ID" value="GFJ95355.1"/>
    <property type="molecule type" value="Genomic_DNA"/>
</dbReference>
<protein>
    <submittedName>
        <fullName evidence="1">Uncharacterized protein</fullName>
    </submittedName>
</protein>
<comment type="caution">
    <text evidence="1">The sequence shown here is derived from an EMBL/GenBank/DDBJ whole genome shotgun (WGS) entry which is preliminary data.</text>
</comment>
<organism evidence="1 2">
    <name type="scientific">Phytohabitans rumicis</name>
    <dbReference type="NCBI Taxonomy" id="1076125"/>
    <lineage>
        <taxon>Bacteria</taxon>
        <taxon>Bacillati</taxon>
        <taxon>Actinomycetota</taxon>
        <taxon>Actinomycetes</taxon>
        <taxon>Micromonosporales</taxon>
        <taxon>Micromonosporaceae</taxon>
    </lineage>
</organism>
<evidence type="ECO:0000313" key="2">
    <source>
        <dbReference type="Proteomes" id="UP000482960"/>
    </source>
</evidence>